<sequence length="100" mass="11346">MTDYPTPDMADVQLVEVLRALADPIRLQIVRVLADGRPHPKSMTEWGFDIQKSTMAHHFKTLREAGVTRTIVSGRTHAIQLRRDELDERFPGLIEALLQG</sequence>
<dbReference type="SMART" id="SM00418">
    <property type="entry name" value="HTH_ARSR"/>
    <property type="match status" value="1"/>
</dbReference>
<dbReference type="Gene3D" id="1.10.10.10">
    <property type="entry name" value="Winged helix-like DNA-binding domain superfamily/Winged helix DNA-binding domain"/>
    <property type="match status" value="1"/>
</dbReference>
<dbReference type="InterPro" id="IPR036388">
    <property type="entry name" value="WH-like_DNA-bd_sf"/>
</dbReference>
<name>A0A852SU63_9MICO</name>
<dbReference type="InterPro" id="IPR001845">
    <property type="entry name" value="HTH_ArsR_DNA-bd_dom"/>
</dbReference>
<evidence type="ECO:0000313" key="2">
    <source>
        <dbReference type="EMBL" id="NYD72588.1"/>
    </source>
</evidence>
<dbReference type="GO" id="GO:0003700">
    <property type="term" value="F:DNA-binding transcription factor activity"/>
    <property type="evidence" value="ECO:0007669"/>
    <property type="project" value="InterPro"/>
</dbReference>
<accession>A0A852SU63</accession>
<evidence type="ECO:0000313" key="3">
    <source>
        <dbReference type="Proteomes" id="UP000589620"/>
    </source>
</evidence>
<dbReference type="InterPro" id="IPR011991">
    <property type="entry name" value="ArsR-like_HTH"/>
</dbReference>
<dbReference type="CDD" id="cd00090">
    <property type="entry name" value="HTH_ARSR"/>
    <property type="match status" value="1"/>
</dbReference>
<comment type="caution">
    <text evidence="2">The sequence shown here is derived from an EMBL/GenBank/DDBJ whole genome shotgun (WGS) entry which is preliminary data.</text>
</comment>
<organism evidence="2 3">
    <name type="scientific">Leifsonia soli</name>
    <dbReference type="NCBI Taxonomy" id="582665"/>
    <lineage>
        <taxon>Bacteria</taxon>
        <taxon>Bacillati</taxon>
        <taxon>Actinomycetota</taxon>
        <taxon>Actinomycetes</taxon>
        <taxon>Micrococcales</taxon>
        <taxon>Microbacteriaceae</taxon>
        <taxon>Leifsonia</taxon>
    </lineage>
</organism>
<keyword evidence="3" id="KW-1185">Reference proteome</keyword>
<evidence type="ECO:0000259" key="1">
    <source>
        <dbReference type="PROSITE" id="PS50987"/>
    </source>
</evidence>
<keyword evidence="2" id="KW-0238">DNA-binding</keyword>
<dbReference type="Proteomes" id="UP000589620">
    <property type="component" value="Unassembled WGS sequence"/>
</dbReference>
<dbReference type="EMBL" id="JACCBJ010000001">
    <property type="protein sequence ID" value="NYD72588.1"/>
    <property type="molecule type" value="Genomic_DNA"/>
</dbReference>
<proteinExistence type="predicted"/>
<protein>
    <submittedName>
        <fullName evidence="2">DNA-binding transcriptional ArsR family regulator</fullName>
    </submittedName>
</protein>
<dbReference type="SUPFAM" id="SSF46785">
    <property type="entry name" value="Winged helix' DNA-binding domain"/>
    <property type="match status" value="1"/>
</dbReference>
<dbReference type="PRINTS" id="PR00778">
    <property type="entry name" value="HTHARSR"/>
</dbReference>
<gene>
    <name evidence="2" type="ORF">BJ963_000107</name>
</gene>
<feature type="domain" description="HTH arsR-type" evidence="1">
    <location>
        <begin position="6"/>
        <end position="100"/>
    </location>
</feature>
<dbReference type="AlphaFoldDB" id="A0A852SU63"/>
<reference evidence="2 3" key="1">
    <citation type="submission" date="2020-07" db="EMBL/GenBank/DDBJ databases">
        <title>Sequencing the genomes of 1000 actinobacteria strains.</title>
        <authorList>
            <person name="Klenk H.-P."/>
        </authorList>
    </citation>
    <scope>NUCLEOTIDE SEQUENCE [LARGE SCALE GENOMIC DNA]</scope>
    <source>
        <strain evidence="2 3">DSM 23871</strain>
    </source>
</reference>
<dbReference type="RefSeq" id="WP_089913369.1">
    <property type="nucleotide sequence ID" value="NZ_BAAAPX010000001.1"/>
</dbReference>
<dbReference type="GO" id="GO:0003677">
    <property type="term" value="F:DNA binding"/>
    <property type="evidence" value="ECO:0007669"/>
    <property type="project" value="UniProtKB-KW"/>
</dbReference>
<dbReference type="InterPro" id="IPR036390">
    <property type="entry name" value="WH_DNA-bd_sf"/>
</dbReference>
<dbReference type="PROSITE" id="PS50987">
    <property type="entry name" value="HTH_ARSR_2"/>
    <property type="match status" value="1"/>
</dbReference>